<evidence type="ECO:0000313" key="5">
    <source>
        <dbReference type="EMBL" id="MDG3016083.1"/>
    </source>
</evidence>
<dbReference type="InterPro" id="IPR049945">
    <property type="entry name" value="AAA_22"/>
</dbReference>
<accession>A0A9X4M6D2</accession>
<dbReference type="AlphaFoldDB" id="A0A9X4M6D2"/>
<dbReference type="Gene3D" id="3.40.50.300">
    <property type="entry name" value="P-loop containing nucleotide triphosphate hydrolases"/>
    <property type="match status" value="1"/>
</dbReference>
<organism evidence="5 6">
    <name type="scientific">Speluncibacter jeojiensis</name>
    <dbReference type="NCBI Taxonomy" id="2710754"/>
    <lineage>
        <taxon>Bacteria</taxon>
        <taxon>Bacillati</taxon>
        <taxon>Actinomycetota</taxon>
        <taxon>Actinomycetes</taxon>
        <taxon>Mycobacteriales</taxon>
        <taxon>Speluncibacteraceae</taxon>
        <taxon>Speluncibacter</taxon>
    </lineage>
</organism>
<dbReference type="SUPFAM" id="SSF46894">
    <property type="entry name" value="C-terminal effector domain of the bipartite response regulators"/>
    <property type="match status" value="1"/>
</dbReference>
<dbReference type="SMART" id="SM01043">
    <property type="entry name" value="BTAD"/>
    <property type="match status" value="1"/>
</dbReference>
<dbReference type="RefSeq" id="WP_332520378.1">
    <property type="nucleotide sequence ID" value="NZ_JANRHA010000011.1"/>
</dbReference>
<dbReference type="Pfam" id="PF13401">
    <property type="entry name" value="AAA_22"/>
    <property type="match status" value="1"/>
</dbReference>
<dbReference type="InterPro" id="IPR036388">
    <property type="entry name" value="WH-like_DNA-bd_sf"/>
</dbReference>
<dbReference type="Gene3D" id="1.25.40.10">
    <property type="entry name" value="Tetratricopeptide repeat domain"/>
    <property type="match status" value="2"/>
</dbReference>
<sequence length="1118" mass="119667">MNETEAPVTTPQRSQAQVGVGLLGPVSVRRGDDLAAVAGGRARSMLVALALEPGRTRSPQRLIEDVWGDEPPRAPTNALHTQISRLRALLPAGALEAGPAGYRLRLPRDETDLSRAQDLLIRARADGDPAAARACAQEALRLWRGDPAADLPQGALSDELRRVADGLRGELERVRLDADLAEGRFADAVPVLTALCANDPLDERSHSDLMRALAGLGRGNEAVAVFAALRGRLAERLGTDPSAALVELHTAILRGEVPAQVQPSAPVVAAAAVPSRDQGAPDQAADRAGRTVGLRAAPNALLGRDDDIAALQLLMAWSRVTTILGPGGTGKTRMAHELGTRAAVDMPVALVELAGVRNGEDVVAAISATLGIGEAELSSDGLLRTRIRDIRERLRGALSARPTLLILDNCEHVIDACADIVDDLVGSADRLTVLTTSRTPLMIGAESVYPLTPLAVDEEGSPATELFCARSRAVRPAVHLDRAAVARLCRTLDGLPLAIELAAARVRTMTVEEINTRLVDRFALLRNVDRGSPERHRTLHAVIDWSWDLLADDQRAALRRLCRFPDGFTRDAAAAVAGWGEVADPDLALEGLVNQSLLAVEETAVGLRYRMLETVREFGEEQLAAGGESAEVDRRQLDWAVSFARNLFELGWSRDQVRVVTLMESEHEALLTALRRAVGAADGAAALTLFGVLGLYWSTRGAHSEIFTWAGRVLDLTGDPAVENVAPDVRAMAYALAGIHLWVGPRRHRHLGTVRMRLRRLLASDAGSGLRPVVRLFADAIMLDAYGAGLGRLLAHGVRSKDIETRCAAYVLRANTHENAGNRRASWRDASTALELARVSGNRWVEGMSAQLLGGLHSQAARYAEAVDYFYDSVTILRELHAYEESSQVRAFVAAALVGVGQTETGRSEAEAALGHSAVGPVPAAGPGRADYEPAATAALAEADLAEGETESGLALYRRAVEMSRPEDGADFDHPYAGLLTSAAVCACVQAGELVEARRLCDAMLEVAMPRLGATRSRRFVDQPVAGAMAVAVCAIDLAEGRADRQVLRLLAIAVRAGARQDYPALRHDRQLARAREITGDGQVDAALEWAASQPRRQVSSDLVQLLVERYERSPGAE</sequence>
<dbReference type="CDD" id="cd15831">
    <property type="entry name" value="BTAD"/>
    <property type="match status" value="1"/>
</dbReference>
<comment type="similarity">
    <text evidence="1">Belongs to the AfsR/DnrI/RedD regulatory family.</text>
</comment>
<dbReference type="PANTHER" id="PTHR47691:SF3">
    <property type="entry name" value="HTH-TYPE TRANSCRIPTIONAL REGULATOR RV0890C-RELATED"/>
    <property type="match status" value="1"/>
</dbReference>
<dbReference type="InterPro" id="IPR058852">
    <property type="entry name" value="HTH_77"/>
</dbReference>
<evidence type="ECO:0000256" key="2">
    <source>
        <dbReference type="ARBA" id="ARBA00023125"/>
    </source>
</evidence>
<reference evidence="5" key="1">
    <citation type="submission" date="2022-08" db="EMBL/GenBank/DDBJ databases">
        <title>Genome analysis of Corynebacteriales strain.</title>
        <authorList>
            <person name="Lee S.D."/>
        </authorList>
    </citation>
    <scope>NUCLEOTIDE SEQUENCE</scope>
    <source>
        <strain evidence="5">D3-21</strain>
    </source>
</reference>
<dbReference type="SUPFAM" id="SSF48452">
    <property type="entry name" value="TPR-like"/>
    <property type="match status" value="2"/>
</dbReference>
<dbReference type="PROSITE" id="PS51755">
    <property type="entry name" value="OMPR_PHOB"/>
    <property type="match status" value="1"/>
</dbReference>
<dbReference type="Gene3D" id="1.10.10.10">
    <property type="entry name" value="Winged helix-like DNA-binding domain superfamily/Winged helix DNA-binding domain"/>
    <property type="match status" value="1"/>
</dbReference>
<dbReference type="InterPro" id="IPR005158">
    <property type="entry name" value="BTAD"/>
</dbReference>
<dbReference type="Pfam" id="PF25872">
    <property type="entry name" value="HTH_77"/>
    <property type="match status" value="1"/>
</dbReference>
<comment type="caution">
    <text evidence="5">The sequence shown here is derived from an EMBL/GenBank/DDBJ whole genome shotgun (WGS) entry which is preliminary data.</text>
</comment>
<dbReference type="Pfam" id="PF03704">
    <property type="entry name" value="BTAD"/>
    <property type="match status" value="1"/>
</dbReference>
<dbReference type="PANTHER" id="PTHR47691">
    <property type="entry name" value="REGULATOR-RELATED"/>
    <property type="match status" value="1"/>
</dbReference>
<protein>
    <submittedName>
        <fullName evidence="5">Winged helix-turn-helix domain-containing protein</fullName>
    </submittedName>
</protein>
<evidence type="ECO:0000259" key="4">
    <source>
        <dbReference type="PROSITE" id="PS51755"/>
    </source>
</evidence>
<dbReference type="Proteomes" id="UP001152755">
    <property type="component" value="Unassembled WGS sequence"/>
</dbReference>
<dbReference type="Pfam" id="PF00486">
    <property type="entry name" value="Trans_reg_C"/>
    <property type="match status" value="1"/>
</dbReference>
<evidence type="ECO:0000313" key="6">
    <source>
        <dbReference type="Proteomes" id="UP001152755"/>
    </source>
</evidence>
<dbReference type="SUPFAM" id="SSF52540">
    <property type="entry name" value="P-loop containing nucleoside triphosphate hydrolases"/>
    <property type="match status" value="1"/>
</dbReference>
<dbReference type="GO" id="GO:0006355">
    <property type="term" value="P:regulation of DNA-templated transcription"/>
    <property type="evidence" value="ECO:0007669"/>
    <property type="project" value="InterPro"/>
</dbReference>
<dbReference type="SMART" id="SM00862">
    <property type="entry name" value="Trans_reg_C"/>
    <property type="match status" value="1"/>
</dbReference>
<proteinExistence type="inferred from homology"/>
<keyword evidence="2 3" id="KW-0238">DNA-binding</keyword>
<keyword evidence="6" id="KW-1185">Reference proteome</keyword>
<dbReference type="InterPro" id="IPR027417">
    <property type="entry name" value="P-loop_NTPase"/>
</dbReference>
<dbReference type="EMBL" id="JANRHA010000011">
    <property type="protein sequence ID" value="MDG3016083.1"/>
    <property type="molecule type" value="Genomic_DNA"/>
</dbReference>
<evidence type="ECO:0000256" key="3">
    <source>
        <dbReference type="PROSITE-ProRule" id="PRU01091"/>
    </source>
</evidence>
<feature type="domain" description="OmpR/PhoB-type" evidence="4">
    <location>
        <begin position="10"/>
        <end position="106"/>
    </location>
</feature>
<evidence type="ECO:0000256" key="1">
    <source>
        <dbReference type="ARBA" id="ARBA00005820"/>
    </source>
</evidence>
<dbReference type="InterPro" id="IPR001867">
    <property type="entry name" value="OmpR/PhoB-type_DNA-bd"/>
</dbReference>
<name>A0A9X4M6D2_9ACTN</name>
<dbReference type="InterPro" id="IPR016032">
    <property type="entry name" value="Sig_transdc_resp-reg_C-effctor"/>
</dbReference>
<feature type="DNA-binding region" description="OmpR/PhoB-type" evidence="3">
    <location>
        <begin position="10"/>
        <end position="106"/>
    </location>
</feature>
<dbReference type="GO" id="GO:0000160">
    <property type="term" value="P:phosphorelay signal transduction system"/>
    <property type="evidence" value="ECO:0007669"/>
    <property type="project" value="InterPro"/>
</dbReference>
<dbReference type="GO" id="GO:0003677">
    <property type="term" value="F:DNA binding"/>
    <property type="evidence" value="ECO:0007669"/>
    <property type="project" value="UniProtKB-UniRule"/>
</dbReference>
<gene>
    <name evidence="5" type="ORF">NVS88_16105</name>
</gene>
<dbReference type="InterPro" id="IPR011990">
    <property type="entry name" value="TPR-like_helical_dom_sf"/>
</dbReference>
<dbReference type="GO" id="GO:0016887">
    <property type="term" value="F:ATP hydrolysis activity"/>
    <property type="evidence" value="ECO:0007669"/>
    <property type="project" value="InterPro"/>
</dbReference>